<organism evidence="2 3">
    <name type="scientific">Sphingobacterium thalpophilum</name>
    <dbReference type="NCBI Taxonomy" id="259"/>
    <lineage>
        <taxon>Bacteria</taxon>
        <taxon>Pseudomonadati</taxon>
        <taxon>Bacteroidota</taxon>
        <taxon>Sphingobacteriia</taxon>
        <taxon>Sphingobacteriales</taxon>
        <taxon>Sphingobacteriaceae</taxon>
        <taxon>Sphingobacterium</taxon>
    </lineage>
</organism>
<proteinExistence type="predicted"/>
<gene>
    <name evidence="2" type="ORF">ABTW24_21460</name>
</gene>
<dbReference type="Proteomes" id="UP001566204">
    <property type="component" value="Unassembled WGS sequence"/>
</dbReference>
<dbReference type="Pfam" id="PF13455">
    <property type="entry name" value="MUG113"/>
    <property type="match status" value="1"/>
</dbReference>
<name>A0ABV4HLP0_9SPHI</name>
<protein>
    <submittedName>
        <fullName evidence="2">GIY-YIG nuclease family protein</fullName>
    </submittedName>
</protein>
<comment type="caution">
    <text evidence="2">The sequence shown here is derived from an EMBL/GenBank/DDBJ whole genome shotgun (WGS) entry which is preliminary data.</text>
</comment>
<evidence type="ECO:0000313" key="3">
    <source>
        <dbReference type="Proteomes" id="UP001566204"/>
    </source>
</evidence>
<dbReference type="InterPro" id="IPR018306">
    <property type="entry name" value="Phage_T5_Orf172_DNA-bd"/>
</dbReference>
<dbReference type="EMBL" id="JBEOQB010000007">
    <property type="protein sequence ID" value="MEZ0454173.1"/>
    <property type="molecule type" value="Genomic_DNA"/>
</dbReference>
<keyword evidence="3" id="KW-1185">Reference proteome</keyword>
<reference evidence="2 3" key="1">
    <citation type="submission" date="2024-06" db="EMBL/GenBank/DDBJ databases">
        <title>Soil Sphingobacterium thalpophilum.</title>
        <authorList>
            <person name="Yang J."/>
            <person name="Li J."/>
        </authorList>
    </citation>
    <scope>NUCLEOTIDE SEQUENCE [LARGE SCALE GENOMIC DNA]</scope>
    <source>
        <strain evidence="2 3">22g91tb</strain>
    </source>
</reference>
<feature type="domain" description="Bacteriophage T5 Orf172 DNA-binding" evidence="1">
    <location>
        <begin position="289"/>
        <end position="383"/>
    </location>
</feature>
<dbReference type="RefSeq" id="WP_370482802.1">
    <property type="nucleotide sequence ID" value="NZ_JBEOQA010000002.1"/>
</dbReference>
<accession>A0ABV4HLP0</accession>
<dbReference type="SMART" id="SM00974">
    <property type="entry name" value="T5orf172"/>
    <property type="match status" value="1"/>
</dbReference>
<evidence type="ECO:0000313" key="2">
    <source>
        <dbReference type="EMBL" id="MEZ0454173.1"/>
    </source>
</evidence>
<evidence type="ECO:0000259" key="1">
    <source>
        <dbReference type="SMART" id="SM00974"/>
    </source>
</evidence>
<sequence>MAKQQKLTDEDKELLAELGVEVESKRAVECTAREERIIAGFEEIQKFVKEHGRLPEHGENKDIFERLYAVRLEQIGKQKECIHLLKDLDHQKILNNSGQQTVEVPNNINDEELLAQLGVDINDQDSITELKHVKPRAEKRAAEEIANRTRCEDFEQFKPLFEAVKKDISTGDRRTVRFRKDAGFTKTALKKEQFVIIGGQIAYIAEIGETFKAPNGEDDARLRVIYANGTESNILLRSLIRAMYKDDTSRFLTDSDMGPLFSSEIIDGDQTSGTIYVLRSLAEHTLVKEHRDIVHKIGVTGGDLKKRLANAKNDPTFLMAEVELVATYILANINRTKLENIIHRFFASARLDIEIQDRFGKPVNAREWFLVPIFIIDEMVEKIKNGTISDYYYDPVSVTIKRYEVS</sequence>